<evidence type="ECO:0000313" key="1">
    <source>
        <dbReference type="EMBL" id="SAL33062.1"/>
    </source>
</evidence>
<reference evidence="1 2" key="1">
    <citation type="submission" date="2016-01" db="EMBL/GenBank/DDBJ databases">
        <authorList>
            <person name="Oliw E.H."/>
        </authorList>
    </citation>
    <scope>NUCLEOTIDE SEQUENCE [LARGE SCALE GENOMIC DNA]</scope>
    <source>
        <strain evidence="1">LMG 27134</strain>
    </source>
</reference>
<dbReference type="AlphaFoldDB" id="A0A158GM07"/>
<dbReference type="Pfam" id="PF05015">
    <property type="entry name" value="HigB-like_toxin"/>
    <property type="match status" value="1"/>
</dbReference>
<dbReference type="InterPro" id="IPR035093">
    <property type="entry name" value="RelE/ParE_toxin_dom_sf"/>
</dbReference>
<protein>
    <submittedName>
        <fullName evidence="1">Plasmid maintenance system killer</fullName>
    </submittedName>
</protein>
<dbReference type="Gene3D" id="3.30.2310.20">
    <property type="entry name" value="RelE-like"/>
    <property type="match status" value="1"/>
</dbReference>
<dbReference type="PANTHER" id="PTHR40266">
    <property type="entry name" value="TOXIN HIGB-1"/>
    <property type="match status" value="1"/>
</dbReference>
<name>A0A158GM07_9BURK</name>
<dbReference type="SUPFAM" id="SSF143011">
    <property type="entry name" value="RelE-like"/>
    <property type="match status" value="1"/>
</dbReference>
<sequence>MYTIRMIKSFRHKGLERFFLTGSKAGITAAHAEKLQIRLTALHAAAGPDDMNAGAWKLHPLTGQNPKKQAVEGHWSIWVTGNWRLTFFFEGTDAVLVDYLDYH</sequence>
<dbReference type="PANTHER" id="PTHR40266:SF2">
    <property type="entry name" value="TOXIN HIGB-1"/>
    <property type="match status" value="1"/>
</dbReference>
<evidence type="ECO:0000313" key="2">
    <source>
        <dbReference type="Proteomes" id="UP000054683"/>
    </source>
</evidence>
<organism evidence="1 2">
    <name type="scientific">Caballeronia udeis</name>
    <dbReference type="NCBI Taxonomy" id="1232866"/>
    <lineage>
        <taxon>Bacteria</taxon>
        <taxon>Pseudomonadati</taxon>
        <taxon>Pseudomonadota</taxon>
        <taxon>Betaproteobacteria</taxon>
        <taxon>Burkholderiales</taxon>
        <taxon>Burkholderiaceae</taxon>
        <taxon>Caballeronia</taxon>
    </lineage>
</organism>
<proteinExistence type="predicted"/>
<dbReference type="EMBL" id="FCOK02000016">
    <property type="protein sequence ID" value="SAL33062.1"/>
    <property type="molecule type" value="Genomic_DNA"/>
</dbReference>
<dbReference type="InterPro" id="IPR007711">
    <property type="entry name" value="HigB-1"/>
</dbReference>
<gene>
    <name evidence="1" type="ORF">AWB69_02930</name>
</gene>
<accession>A0A158GM07</accession>
<dbReference type="Proteomes" id="UP000054683">
    <property type="component" value="Unassembled WGS sequence"/>
</dbReference>